<proteinExistence type="predicted"/>
<reference evidence="1 2" key="1">
    <citation type="submission" date="2016-11" db="EMBL/GenBank/DDBJ databases">
        <authorList>
            <person name="Jaros S."/>
            <person name="Januszkiewicz K."/>
            <person name="Wedrychowicz H."/>
        </authorList>
    </citation>
    <scope>NUCLEOTIDE SEQUENCE [LARGE SCALE GENOMIC DNA]</scope>
    <source>
        <strain evidence="1 2">DSM 21074</strain>
    </source>
</reference>
<dbReference type="EMBL" id="FQYN01000001">
    <property type="protein sequence ID" value="SHI30075.1"/>
    <property type="molecule type" value="Genomic_DNA"/>
</dbReference>
<name>A0A1M6A0T9_9BACT</name>
<dbReference type="OrthoDB" id="884362at2"/>
<organism evidence="1 2">
    <name type="scientific">Hymenobacter daecheongensis DSM 21074</name>
    <dbReference type="NCBI Taxonomy" id="1121955"/>
    <lineage>
        <taxon>Bacteria</taxon>
        <taxon>Pseudomonadati</taxon>
        <taxon>Bacteroidota</taxon>
        <taxon>Cytophagia</taxon>
        <taxon>Cytophagales</taxon>
        <taxon>Hymenobacteraceae</taxon>
        <taxon>Hymenobacter</taxon>
    </lineage>
</organism>
<dbReference type="Proteomes" id="UP000184418">
    <property type="component" value="Unassembled WGS sequence"/>
</dbReference>
<protein>
    <recommendedName>
        <fullName evidence="3">STAS/SEC14 domain-containing protein</fullName>
    </recommendedName>
</protein>
<keyword evidence="2" id="KW-1185">Reference proteome</keyword>
<sequence length="142" mass="15843">MPALTLPVADFMELTFRPDAGTLLGRWHRPVSEPEVQQGYEATLAAATAHRSRYWLLDLRRRGPISEDSTHWVLEAFLPRLASLLGGRVYVAFLMSPGHLSAVDQENGAPLVASAACHVRLFTDEGNATEWLLRRQRHEGQA</sequence>
<gene>
    <name evidence="1" type="ORF">SAMN02745146_0437</name>
</gene>
<evidence type="ECO:0000313" key="1">
    <source>
        <dbReference type="EMBL" id="SHI30075.1"/>
    </source>
</evidence>
<evidence type="ECO:0000313" key="2">
    <source>
        <dbReference type="Proteomes" id="UP000184418"/>
    </source>
</evidence>
<dbReference type="RefSeq" id="WP_073104726.1">
    <property type="nucleotide sequence ID" value="NZ_FQYN01000001.1"/>
</dbReference>
<accession>A0A1M6A0T9</accession>
<dbReference type="STRING" id="1121955.SAMN02745146_0437"/>
<evidence type="ECO:0008006" key="3">
    <source>
        <dbReference type="Google" id="ProtNLM"/>
    </source>
</evidence>
<dbReference type="AlphaFoldDB" id="A0A1M6A0T9"/>